<accession>A0A1Y0ICC4</accession>
<dbReference type="EMBL" id="CP021425">
    <property type="protein sequence ID" value="ARU57115.1"/>
    <property type="molecule type" value="Genomic_DNA"/>
</dbReference>
<dbReference type="KEGG" id="ome:OLMES_3072"/>
<keyword evidence="1" id="KW-0732">Signal</keyword>
<proteinExistence type="predicted"/>
<dbReference type="AlphaFoldDB" id="A0A1Y0ICC4"/>
<evidence type="ECO:0000313" key="2">
    <source>
        <dbReference type="EMBL" id="ARU57115.1"/>
    </source>
</evidence>
<name>A0A1Y0ICC4_9GAMM</name>
<evidence type="ECO:0000313" key="3">
    <source>
        <dbReference type="Proteomes" id="UP000196027"/>
    </source>
</evidence>
<evidence type="ECO:0008006" key="4">
    <source>
        <dbReference type="Google" id="ProtNLM"/>
    </source>
</evidence>
<feature type="chain" id="PRO_5012078547" description="Lipoprotein" evidence="1">
    <location>
        <begin position="26"/>
        <end position="191"/>
    </location>
</feature>
<dbReference type="RefSeq" id="WP_157678328.1">
    <property type="nucleotide sequence ID" value="NZ_CP021425.1"/>
</dbReference>
<dbReference type="Proteomes" id="UP000196027">
    <property type="component" value="Chromosome"/>
</dbReference>
<dbReference type="PROSITE" id="PS51257">
    <property type="entry name" value="PROKAR_LIPOPROTEIN"/>
    <property type="match status" value="1"/>
</dbReference>
<protein>
    <recommendedName>
        <fullName evidence="4">Lipoprotein</fullName>
    </recommendedName>
</protein>
<dbReference type="OrthoDB" id="6362972at2"/>
<feature type="signal peptide" evidence="1">
    <location>
        <begin position="1"/>
        <end position="25"/>
    </location>
</feature>
<sequence>MKYWKYGGALACAMLSGCASYHAHYASFDARNSAGEERKFVVEWQSAKYPGWIWFDNETTPVKITTQCSEYELTFRDPGHSECSTEANAIAACGRVGKDISRDGREVSSPTQVCGTVTDANGATHISELGREIMITVSCWPESTTYQDGDEKKNIDYLKHSIVPYTIKTIEAPLFDMNRKPPQLSDNICEK</sequence>
<organism evidence="2 3">
    <name type="scientific">Oleiphilus messinensis</name>
    <dbReference type="NCBI Taxonomy" id="141451"/>
    <lineage>
        <taxon>Bacteria</taxon>
        <taxon>Pseudomonadati</taxon>
        <taxon>Pseudomonadota</taxon>
        <taxon>Gammaproteobacteria</taxon>
        <taxon>Oceanospirillales</taxon>
        <taxon>Oleiphilaceae</taxon>
        <taxon>Oleiphilus</taxon>
    </lineage>
</organism>
<reference evidence="2 3" key="1">
    <citation type="submission" date="2017-05" db="EMBL/GenBank/DDBJ databases">
        <title>Genomic insights into alkan degradation activity of Oleiphilus messinensis.</title>
        <authorList>
            <person name="Kozyavkin S.A."/>
            <person name="Slesarev A.I."/>
            <person name="Golyshin P.N."/>
            <person name="Korzhenkov A."/>
            <person name="Golyshina O.N."/>
            <person name="Toshchakov S.V."/>
        </authorList>
    </citation>
    <scope>NUCLEOTIDE SEQUENCE [LARGE SCALE GENOMIC DNA]</scope>
    <source>
        <strain evidence="2 3">ME102</strain>
    </source>
</reference>
<evidence type="ECO:0000256" key="1">
    <source>
        <dbReference type="SAM" id="SignalP"/>
    </source>
</evidence>
<keyword evidence="3" id="KW-1185">Reference proteome</keyword>
<gene>
    <name evidence="2" type="ORF">OLMES_3072</name>
</gene>